<feature type="binding site" evidence="5">
    <location>
        <position position="43"/>
    </location>
    <ligand>
        <name>ATP</name>
        <dbReference type="ChEBI" id="CHEBI:30616"/>
    </ligand>
</feature>
<evidence type="ECO:0000256" key="4">
    <source>
        <dbReference type="ARBA" id="ARBA00022840"/>
    </source>
</evidence>
<dbReference type="SMART" id="SM00220">
    <property type="entry name" value="S_TKc"/>
    <property type="match status" value="1"/>
</dbReference>
<dbReference type="SUPFAM" id="SSF56112">
    <property type="entry name" value="Protein kinase-like (PK-like)"/>
    <property type="match status" value="1"/>
</dbReference>
<dbReference type="Pfam" id="PF00069">
    <property type="entry name" value="Pkinase"/>
    <property type="match status" value="1"/>
</dbReference>
<feature type="region of interest" description="Disordered" evidence="6">
    <location>
        <begin position="298"/>
        <end position="331"/>
    </location>
</feature>
<evidence type="ECO:0000256" key="5">
    <source>
        <dbReference type="PROSITE-ProRule" id="PRU10141"/>
    </source>
</evidence>
<dbReference type="CDD" id="cd14014">
    <property type="entry name" value="STKc_PknB_like"/>
    <property type="match status" value="1"/>
</dbReference>
<sequence length="511" mass="54047">MRPLAAADPSRIGDYRLLGVLGSGGMGTVYLGRNSRGRTLAVKVVRPELSHDPSFRMRFQREVTAARRVAGPYTAPVLDADVNAERPWLATGYVAGLSLNEAVELYGPLPERSLHVLADGLARALITVHDAGIVHRDLKPSNVLLTSEGPKVIDFGIARAAEDSVLTTTGEVIGSPNFMCPEQVTGGATLGPAGDVFSLGGVLVYAATGHGPFGEGSVVAMLWRVVQEDPDLTGVPRSLLPIISACLDKEPARRPTPRQLLDQLANFGRTDTVGWLPRPVLEHISSRAVALLELEDSHDDNIEQPTQQWRPDDRQATAQQPVPVPAPKPRRARRAVGGFVAVVVLLALFAGVMVLTLTLMDRRNDPANDASTTSGTTAVDTTEPTTSSEATTTTPAAAALPDGYIGTWTGTANDGPVPFEIVVSLKEGTVGDEVATSSNTGGLTRTKCERIDTLIEVTSATDISLRSRLAPGTNSGCMDDGTVSTLQLLPDGSMRYSTTGVLGQITGTLRK</sequence>
<dbReference type="EMBL" id="JBIMSO010000060">
    <property type="protein sequence ID" value="MFH5210418.1"/>
    <property type="molecule type" value="Genomic_DNA"/>
</dbReference>
<dbReference type="Gene3D" id="1.10.510.10">
    <property type="entry name" value="Transferase(Phosphotransferase) domain 1"/>
    <property type="match status" value="1"/>
</dbReference>
<feature type="compositionally biased region" description="Low complexity" evidence="6">
    <location>
        <begin position="369"/>
        <end position="399"/>
    </location>
</feature>
<dbReference type="Proteomes" id="UP001609175">
    <property type="component" value="Unassembled WGS sequence"/>
</dbReference>
<evidence type="ECO:0000256" key="3">
    <source>
        <dbReference type="ARBA" id="ARBA00022777"/>
    </source>
</evidence>
<dbReference type="InterPro" id="IPR017441">
    <property type="entry name" value="Protein_kinase_ATP_BS"/>
</dbReference>
<dbReference type="PROSITE" id="PS00108">
    <property type="entry name" value="PROTEIN_KINASE_ST"/>
    <property type="match status" value="1"/>
</dbReference>
<dbReference type="InterPro" id="IPR008271">
    <property type="entry name" value="Ser/Thr_kinase_AS"/>
</dbReference>
<name>A0ABW7JQX6_9NOCA</name>
<dbReference type="PROSITE" id="PS50011">
    <property type="entry name" value="PROTEIN_KINASE_DOM"/>
    <property type="match status" value="1"/>
</dbReference>
<keyword evidence="7" id="KW-1133">Transmembrane helix</keyword>
<gene>
    <name evidence="9" type="ORF">ACHIPZ_19725</name>
</gene>
<dbReference type="RefSeq" id="WP_395116119.1">
    <property type="nucleotide sequence ID" value="NZ_JBIMSO010000060.1"/>
</dbReference>
<evidence type="ECO:0000256" key="7">
    <source>
        <dbReference type="SAM" id="Phobius"/>
    </source>
</evidence>
<dbReference type="InterPro" id="IPR011009">
    <property type="entry name" value="Kinase-like_dom_sf"/>
</dbReference>
<dbReference type="EC" id="2.7.11.1" evidence="9"/>
<dbReference type="Gene3D" id="3.30.200.20">
    <property type="entry name" value="Phosphorylase Kinase, domain 1"/>
    <property type="match status" value="1"/>
</dbReference>
<keyword evidence="7" id="KW-0472">Membrane</keyword>
<feature type="domain" description="Protein kinase" evidence="8">
    <location>
        <begin position="15"/>
        <end position="267"/>
    </location>
</feature>
<keyword evidence="7" id="KW-0812">Transmembrane</keyword>
<reference evidence="9 10" key="1">
    <citation type="submission" date="2024-10" db="EMBL/GenBank/DDBJ databases">
        <authorList>
            <person name="Riesco R."/>
        </authorList>
    </citation>
    <scope>NUCLEOTIDE SEQUENCE [LARGE SCALE GENOMIC DNA]</scope>
    <source>
        <strain evidence="9 10">NCIMB 15449</strain>
    </source>
</reference>
<accession>A0ABW7JQX6</accession>
<keyword evidence="4 5" id="KW-0067">ATP-binding</keyword>
<comment type="caution">
    <text evidence="9">The sequence shown here is derived from an EMBL/GenBank/DDBJ whole genome shotgun (WGS) entry which is preliminary data.</text>
</comment>
<dbReference type="InterPro" id="IPR000719">
    <property type="entry name" value="Prot_kinase_dom"/>
</dbReference>
<keyword evidence="1 9" id="KW-0808">Transferase</keyword>
<keyword evidence="3 9" id="KW-0418">Kinase</keyword>
<dbReference type="PANTHER" id="PTHR43289">
    <property type="entry name" value="MITOGEN-ACTIVATED PROTEIN KINASE KINASE KINASE 20-RELATED"/>
    <property type="match status" value="1"/>
</dbReference>
<evidence type="ECO:0000313" key="10">
    <source>
        <dbReference type="Proteomes" id="UP001609175"/>
    </source>
</evidence>
<evidence type="ECO:0000256" key="6">
    <source>
        <dbReference type="SAM" id="MobiDB-lite"/>
    </source>
</evidence>
<dbReference type="GO" id="GO:0004674">
    <property type="term" value="F:protein serine/threonine kinase activity"/>
    <property type="evidence" value="ECO:0007669"/>
    <property type="project" value="UniProtKB-EC"/>
</dbReference>
<evidence type="ECO:0000313" key="9">
    <source>
        <dbReference type="EMBL" id="MFH5210418.1"/>
    </source>
</evidence>
<dbReference type="PANTHER" id="PTHR43289:SF34">
    <property type="entry name" value="SERINE_THREONINE-PROTEIN KINASE YBDM-RELATED"/>
    <property type="match status" value="1"/>
</dbReference>
<evidence type="ECO:0000259" key="8">
    <source>
        <dbReference type="PROSITE" id="PS50011"/>
    </source>
</evidence>
<evidence type="ECO:0000256" key="1">
    <source>
        <dbReference type="ARBA" id="ARBA00022679"/>
    </source>
</evidence>
<organism evidence="9 10">
    <name type="scientific">Antrihabitans spumae</name>
    <dbReference type="NCBI Taxonomy" id="3373370"/>
    <lineage>
        <taxon>Bacteria</taxon>
        <taxon>Bacillati</taxon>
        <taxon>Actinomycetota</taxon>
        <taxon>Actinomycetes</taxon>
        <taxon>Mycobacteriales</taxon>
        <taxon>Nocardiaceae</taxon>
        <taxon>Antrihabitans</taxon>
    </lineage>
</organism>
<evidence type="ECO:0000256" key="2">
    <source>
        <dbReference type="ARBA" id="ARBA00022741"/>
    </source>
</evidence>
<feature type="transmembrane region" description="Helical" evidence="7">
    <location>
        <begin position="335"/>
        <end position="359"/>
    </location>
</feature>
<feature type="region of interest" description="Disordered" evidence="6">
    <location>
        <begin position="363"/>
        <end position="400"/>
    </location>
</feature>
<keyword evidence="2 5" id="KW-0547">Nucleotide-binding</keyword>
<dbReference type="PROSITE" id="PS00107">
    <property type="entry name" value="PROTEIN_KINASE_ATP"/>
    <property type="match status" value="1"/>
</dbReference>
<protein>
    <submittedName>
        <fullName evidence="9">Serine/threonine-protein kinase</fullName>
        <ecNumber evidence="9">2.7.11.1</ecNumber>
    </submittedName>
</protein>
<proteinExistence type="predicted"/>